<dbReference type="PROSITE" id="PS50112">
    <property type="entry name" value="PAS"/>
    <property type="match status" value="1"/>
</dbReference>
<dbReference type="HOGENOM" id="CLU_330894_0_0_5"/>
<dbReference type="InterPro" id="IPR001610">
    <property type="entry name" value="PAC"/>
</dbReference>
<dbReference type="PROSITE" id="PS50887">
    <property type="entry name" value="GGDEF"/>
    <property type="match status" value="1"/>
</dbReference>
<dbReference type="Pfam" id="PF13426">
    <property type="entry name" value="PAS_9"/>
    <property type="match status" value="1"/>
</dbReference>
<keyword evidence="2" id="KW-0472">Membrane</keyword>
<protein>
    <submittedName>
        <fullName evidence="7">Signaling protein</fullName>
    </submittedName>
</protein>
<dbReference type="EMBL" id="CP002623">
    <property type="protein sequence ID" value="AEI95633.1"/>
    <property type="molecule type" value="Genomic_DNA"/>
</dbReference>
<sequence length="866" mass="95199">MVRYGFTARFLRLTVAGYLASIVTVAAAVWFASAPVLHDMQNGAKRVHLETKANVIAGLLDDVMANGRAVSSDQNTIAFASGETGLEQDTKTRLSDLTNVRLFDSLGRVLFNRPTLSAGSPFLEVEGKEGLAEMVAGRRALLPRVLYRPGDSKFEAHFQISIPLLYENTVAGLLVYESHMDLTAVLSSADDVLVTMLLTPFQKDKWASWTDGGEIIDVQIPDHSFFVAAQTDRSVFESIGLDLVLTAISVAMVALLLPFALMAFSGMRAIVRPHKDLLESQNLLAEKQGELEELAQIAEMASESVTVTDENTRIIWVNRAFTTMTGFSVEEAVGQTPRQLLQGPETNKEARNEIRQAVQARRPVQTEIINYHKDGSRYWIKLSIAPLISLRTGELRFTAIATDVTEAKEAQHTISEAKRETEHQARHDPLTALPNRRYLDEVLESEVCNSAAARTLIRVDLDHFKNVNDTLGHAAGDFVLVEVANCLRRSIGPNDLAARVGGDEFVILLAVDGNTDKAKALTEKLRVQLGTDMVFEGKTCRIGASFGIATASEGLVGNEDLLKSADAALYVAKDTGRNTTTLYTPDVHHAVLAKRKLSSEIEQGIARGEFIAFFQPQIDALTEELVGVEALVRWWHPTRGILPPNEFLKVAEQLRILSDIDRQVFAYGLDCMRILNEDGLRIPKISFNVGMHQLMNPVIDYLAGQVKIGNTRVSLEVLESVLIEEDASGFQARISELRDMGFTIEVDDFGSGHASVVGLKALNPDIMKLDRVLVAPVTESASARTLIKSMVEIGKALGISVTAEGIETAEHAAIMRDLGCDTFQGYYFARPMDFDQLREFIKDGYDTKLDGVASIAVQRDRLGDIK</sequence>
<dbReference type="CDD" id="cd01948">
    <property type="entry name" value="EAL"/>
    <property type="match status" value="1"/>
</dbReference>
<dbReference type="SMART" id="SM00091">
    <property type="entry name" value="PAS"/>
    <property type="match status" value="1"/>
</dbReference>
<dbReference type="Gene3D" id="3.20.20.450">
    <property type="entry name" value="EAL domain"/>
    <property type="match status" value="1"/>
</dbReference>
<reference evidence="7 8" key="1">
    <citation type="journal article" date="2011" name="BMC Genomics">
        <title>Comparative genome analysis and genome-guided physiological analysis of Roseobacter litoralis.</title>
        <authorList>
            <person name="Kalhoefer D."/>
            <person name="Thole S."/>
            <person name="Voget S."/>
            <person name="Lehmann R."/>
            <person name="Liesegang H."/>
            <person name="Wollher A."/>
            <person name="Daniel R."/>
            <person name="Simon M."/>
            <person name="Brinkhoff T."/>
        </authorList>
    </citation>
    <scope>NUCLEOTIDE SEQUENCE [LARGE SCALE GENOMIC DNA]</scope>
    <source>
        <strain evidence="8">ATCC 49566 / DSM 6996 / JCM 21268 / NBRC 15278 / OCh 149</strain>
    </source>
</reference>
<dbReference type="SUPFAM" id="SSF55785">
    <property type="entry name" value="PYP-like sensor domain (PAS domain)"/>
    <property type="match status" value="1"/>
</dbReference>
<dbReference type="NCBIfam" id="TIGR00254">
    <property type="entry name" value="GGDEF"/>
    <property type="match status" value="1"/>
</dbReference>
<dbReference type="PANTHER" id="PTHR44757:SF2">
    <property type="entry name" value="BIOFILM ARCHITECTURE MAINTENANCE PROTEIN MBAA"/>
    <property type="match status" value="1"/>
</dbReference>
<feature type="domain" description="PAC" evidence="4">
    <location>
        <begin position="362"/>
        <end position="416"/>
    </location>
</feature>
<evidence type="ECO:0000256" key="1">
    <source>
        <dbReference type="SAM" id="Coils"/>
    </source>
</evidence>
<evidence type="ECO:0000259" key="4">
    <source>
        <dbReference type="PROSITE" id="PS50113"/>
    </source>
</evidence>
<dbReference type="InterPro" id="IPR035919">
    <property type="entry name" value="EAL_sf"/>
</dbReference>
<feature type="coiled-coil region" evidence="1">
    <location>
        <begin position="277"/>
        <end position="304"/>
    </location>
</feature>
<dbReference type="InterPro" id="IPR000160">
    <property type="entry name" value="GGDEF_dom"/>
</dbReference>
<dbReference type="KEGG" id="rli:RLO149_c037190"/>
<dbReference type="InterPro" id="IPR000700">
    <property type="entry name" value="PAS-assoc_C"/>
</dbReference>
<evidence type="ECO:0000256" key="2">
    <source>
        <dbReference type="SAM" id="Phobius"/>
    </source>
</evidence>
<dbReference type="AlphaFoldDB" id="F7ZC60"/>
<proteinExistence type="predicted"/>
<dbReference type="InterPro" id="IPR000014">
    <property type="entry name" value="PAS"/>
</dbReference>
<gene>
    <name evidence="7" type="ordered locus">RLO149_c037190</name>
</gene>
<evidence type="ECO:0000259" key="3">
    <source>
        <dbReference type="PROSITE" id="PS50112"/>
    </source>
</evidence>
<dbReference type="InterPro" id="IPR001633">
    <property type="entry name" value="EAL_dom"/>
</dbReference>
<dbReference type="NCBIfam" id="TIGR00229">
    <property type="entry name" value="sensory_box"/>
    <property type="match status" value="1"/>
</dbReference>
<dbReference type="SMART" id="SM00052">
    <property type="entry name" value="EAL"/>
    <property type="match status" value="1"/>
</dbReference>
<dbReference type="PANTHER" id="PTHR44757">
    <property type="entry name" value="DIGUANYLATE CYCLASE DGCP"/>
    <property type="match status" value="1"/>
</dbReference>
<evidence type="ECO:0000313" key="8">
    <source>
        <dbReference type="Proteomes" id="UP000001353"/>
    </source>
</evidence>
<dbReference type="GO" id="GO:0003824">
    <property type="term" value="F:catalytic activity"/>
    <property type="evidence" value="ECO:0007669"/>
    <property type="project" value="UniProtKB-ARBA"/>
</dbReference>
<feature type="transmembrane region" description="Helical" evidence="2">
    <location>
        <begin position="15"/>
        <end position="37"/>
    </location>
</feature>
<keyword evidence="2" id="KW-1133">Transmembrane helix</keyword>
<dbReference type="InterPro" id="IPR035965">
    <property type="entry name" value="PAS-like_dom_sf"/>
</dbReference>
<evidence type="ECO:0000313" key="7">
    <source>
        <dbReference type="EMBL" id="AEI95633.1"/>
    </source>
</evidence>
<dbReference type="CDD" id="cd01949">
    <property type="entry name" value="GGDEF"/>
    <property type="match status" value="1"/>
</dbReference>
<dbReference type="SUPFAM" id="SSF141868">
    <property type="entry name" value="EAL domain-like"/>
    <property type="match status" value="1"/>
</dbReference>
<dbReference type="PROSITE" id="PS50113">
    <property type="entry name" value="PAC"/>
    <property type="match status" value="1"/>
</dbReference>
<keyword evidence="1" id="KW-0175">Coiled coil</keyword>
<dbReference type="eggNOG" id="COG5001">
    <property type="taxonomic scope" value="Bacteria"/>
</dbReference>
<dbReference type="Gene3D" id="3.30.450.20">
    <property type="entry name" value="PAS domain"/>
    <property type="match status" value="1"/>
</dbReference>
<dbReference type="PROSITE" id="PS50883">
    <property type="entry name" value="EAL"/>
    <property type="match status" value="1"/>
</dbReference>
<dbReference type="eggNOG" id="COG3829">
    <property type="taxonomic scope" value="Bacteria"/>
</dbReference>
<name>F7ZC60_ROSLO</name>
<dbReference type="Proteomes" id="UP000001353">
    <property type="component" value="Chromosome"/>
</dbReference>
<dbReference type="Pfam" id="PF00990">
    <property type="entry name" value="GGDEF"/>
    <property type="match status" value="1"/>
</dbReference>
<dbReference type="InterPro" id="IPR029787">
    <property type="entry name" value="Nucleotide_cyclase"/>
</dbReference>
<dbReference type="STRING" id="391595.RLO149_c037190"/>
<dbReference type="SMART" id="SM00267">
    <property type="entry name" value="GGDEF"/>
    <property type="match status" value="1"/>
</dbReference>
<dbReference type="SMART" id="SM00086">
    <property type="entry name" value="PAC"/>
    <property type="match status" value="1"/>
</dbReference>
<dbReference type="Pfam" id="PF00563">
    <property type="entry name" value="EAL"/>
    <property type="match status" value="1"/>
</dbReference>
<dbReference type="SUPFAM" id="SSF55073">
    <property type="entry name" value="Nucleotide cyclase"/>
    <property type="match status" value="1"/>
</dbReference>
<dbReference type="Gene3D" id="3.30.70.270">
    <property type="match status" value="1"/>
</dbReference>
<accession>F7ZC60</accession>
<keyword evidence="2" id="KW-0812">Transmembrane</keyword>
<feature type="domain" description="GGDEF" evidence="6">
    <location>
        <begin position="452"/>
        <end position="585"/>
    </location>
</feature>
<organism evidence="7 8">
    <name type="scientific">Roseobacter litoralis (strain ATCC 49566 / DSM 6996 / JCM 21268 / NBRC 15278 / OCh 149)</name>
    <dbReference type="NCBI Taxonomy" id="391595"/>
    <lineage>
        <taxon>Bacteria</taxon>
        <taxon>Pseudomonadati</taxon>
        <taxon>Pseudomonadota</taxon>
        <taxon>Alphaproteobacteria</taxon>
        <taxon>Rhodobacterales</taxon>
        <taxon>Roseobacteraceae</taxon>
        <taxon>Roseobacter</taxon>
    </lineage>
</organism>
<evidence type="ECO:0000259" key="5">
    <source>
        <dbReference type="PROSITE" id="PS50883"/>
    </source>
</evidence>
<keyword evidence="8" id="KW-1185">Reference proteome</keyword>
<dbReference type="InterPro" id="IPR052155">
    <property type="entry name" value="Biofilm_reg_signaling"/>
</dbReference>
<feature type="domain" description="EAL" evidence="5">
    <location>
        <begin position="594"/>
        <end position="845"/>
    </location>
</feature>
<dbReference type="CDD" id="cd00130">
    <property type="entry name" value="PAS"/>
    <property type="match status" value="1"/>
</dbReference>
<dbReference type="InterPro" id="IPR043128">
    <property type="entry name" value="Rev_trsase/Diguanyl_cyclase"/>
</dbReference>
<dbReference type="FunFam" id="3.30.70.270:FF:000001">
    <property type="entry name" value="Diguanylate cyclase domain protein"/>
    <property type="match status" value="1"/>
</dbReference>
<evidence type="ECO:0000259" key="6">
    <source>
        <dbReference type="PROSITE" id="PS50887"/>
    </source>
</evidence>
<feature type="domain" description="PAS" evidence="3">
    <location>
        <begin position="290"/>
        <end position="361"/>
    </location>
</feature>
<feature type="transmembrane region" description="Helical" evidence="2">
    <location>
        <begin position="243"/>
        <end position="264"/>
    </location>
</feature>